<name>A0A5S4HAN0_9ACTN</name>
<proteinExistence type="predicted"/>
<dbReference type="InterPro" id="IPR011009">
    <property type="entry name" value="Kinase-like_dom_sf"/>
</dbReference>
<dbReference type="RefSeq" id="WP_138634114.1">
    <property type="nucleotide sequence ID" value="NZ_VCKZ01000013.1"/>
</dbReference>
<accession>A0A5S4HAN0</accession>
<dbReference type="Proteomes" id="UP000305238">
    <property type="component" value="Unassembled WGS sequence"/>
</dbReference>
<reference evidence="1 2" key="1">
    <citation type="submission" date="2019-05" db="EMBL/GenBank/DDBJ databases">
        <title>Draft genome sequence of Actinomadura geliboluensis A8036.</title>
        <authorList>
            <person name="Saricaoglu S."/>
            <person name="Isik K."/>
        </authorList>
    </citation>
    <scope>NUCLEOTIDE SEQUENCE [LARGE SCALE GENOMIC DNA]</scope>
    <source>
        <strain evidence="1 2">A8036</strain>
    </source>
</reference>
<dbReference type="OrthoDB" id="8479674at2"/>
<dbReference type="AlphaFoldDB" id="A0A5S4HAN0"/>
<dbReference type="SUPFAM" id="SSF56112">
    <property type="entry name" value="Protein kinase-like (PK-like)"/>
    <property type="match status" value="1"/>
</dbReference>
<gene>
    <name evidence="1" type="ORF">ETD96_03845</name>
</gene>
<protein>
    <recommendedName>
        <fullName evidence="3">Aminoglycoside phosphotransferase family protein</fullName>
    </recommendedName>
</protein>
<dbReference type="EMBL" id="VCKZ01000013">
    <property type="protein sequence ID" value="TMR41794.1"/>
    <property type="molecule type" value="Genomic_DNA"/>
</dbReference>
<evidence type="ECO:0000313" key="2">
    <source>
        <dbReference type="Proteomes" id="UP000305238"/>
    </source>
</evidence>
<evidence type="ECO:0008006" key="3">
    <source>
        <dbReference type="Google" id="ProtNLM"/>
    </source>
</evidence>
<organism evidence="1 2">
    <name type="scientific">Actinomadura geliboluensis</name>
    <dbReference type="NCBI Taxonomy" id="882440"/>
    <lineage>
        <taxon>Bacteria</taxon>
        <taxon>Bacillati</taxon>
        <taxon>Actinomycetota</taxon>
        <taxon>Actinomycetes</taxon>
        <taxon>Streptosporangiales</taxon>
        <taxon>Thermomonosporaceae</taxon>
        <taxon>Actinomadura</taxon>
    </lineage>
</organism>
<evidence type="ECO:0000313" key="1">
    <source>
        <dbReference type="EMBL" id="TMR41794.1"/>
    </source>
</evidence>
<comment type="caution">
    <text evidence="1">The sequence shown here is derived from an EMBL/GenBank/DDBJ whole genome shotgun (WGS) entry which is preliminary data.</text>
</comment>
<sequence length="406" mass="42717">MSDTADRLTALRETTRLLWPEPARVTDGRGDRLLAPDARRPRILLPADRAAAVGALRAYGRVESRAARLVTAGLIWSLRGGLGRAVLRRGVRVDVPEGAETVETYLSEALGRPVCAALYARPAGRANDKPVLQALSPGSAGPPVAFVKVGVNELTGRLVQAEAAALAQLPRAAGGVVRAPEVLHSGSWRGLDILALTPLPTWEQGRPITAELLAAALREIAEAAGTRRIRLASSPYWTALNDRVAALPGEPAGRLRAALAAIGERHGDAELVFGSWHGDFTPWNTGGSDGGLLVWDWERFTTGVPVGFDALHHRLQRTVSDPAADPARAAADCVRDAAGALAPFTAAPALAEPAHAALVARLYLAELAARYLADRQAEAGARLGDVGAWLLPALAEGVHETKEANG</sequence>
<keyword evidence="2" id="KW-1185">Reference proteome</keyword>